<dbReference type="InterPro" id="IPR050598">
    <property type="entry name" value="AminoAcid_Transporter"/>
</dbReference>
<comment type="caution">
    <text evidence="7">The sequence shown here is derived from an EMBL/GenBank/DDBJ whole genome shotgun (WGS) entry which is preliminary data.</text>
</comment>
<feature type="transmembrane region" description="Helical" evidence="6">
    <location>
        <begin position="463"/>
        <end position="485"/>
    </location>
</feature>
<dbReference type="EMBL" id="RWJN01000100">
    <property type="protein sequence ID" value="TCD67351.1"/>
    <property type="molecule type" value="Genomic_DNA"/>
</dbReference>
<feature type="transmembrane region" description="Helical" evidence="6">
    <location>
        <begin position="112"/>
        <end position="132"/>
    </location>
</feature>
<feature type="compositionally biased region" description="Basic and acidic residues" evidence="5">
    <location>
        <begin position="7"/>
        <end position="24"/>
    </location>
</feature>
<feature type="transmembrane region" description="Helical" evidence="6">
    <location>
        <begin position="362"/>
        <end position="383"/>
    </location>
</feature>
<dbReference type="Gene3D" id="1.20.1740.10">
    <property type="entry name" value="Amino acid/polyamine transporter I"/>
    <property type="match status" value="1"/>
</dbReference>
<accession>A0A4R0RGF6</accession>
<name>A0A4R0RGF6_9APHY</name>
<feature type="transmembrane region" description="Helical" evidence="6">
    <location>
        <begin position="265"/>
        <end position="288"/>
    </location>
</feature>
<evidence type="ECO:0000256" key="4">
    <source>
        <dbReference type="ARBA" id="ARBA00023136"/>
    </source>
</evidence>
<evidence type="ECO:0000256" key="3">
    <source>
        <dbReference type="ARBA" id="ARBA00022989"/>
    </source>
</evidence>
<keyword evidence="2 6" id="KW-0812">Transmembrane</keyword>
<evidence type="ECO:0008006" key="9">
    <source>
        <dbReference type="Google" id="ProtNLM"/>
    </source>
</evidence>
<feature type="region of interest" description="Disordered" evidence="5">
    <location>
        <begin position="1"/>
        <end position="33"/>
    </location>
</feature>
<evidence type="ECO:0000256" key="5">
    <source>
        <dbReference type="SAM" id="MobiDB-lite"/>
    </source>
</evidence>
<evidence type="ECO:0000313" key="8">
    <source>
        <dbReference type="Proteomes" id="UP000292702"/>
    </source>
</evidence>
<feature type="transmembrane region" description="Helical" evidence="6">
    <location>
        <begin position="152"/>
        <end position="171"/>
    </location>
</feature>
<feature type="transmembrane region" description="Helical" evidence="6">
    <location>
        <begin position="430"/>
        <end position="451"/>
    </location>
</feature>
<dbReference type="PANTHER" id="PTHR11785:SF498">
    <property type="entry name" value="HIGH-AFFINITY METHIONINE PERMEASE"/>
    <property type="match status" value="1"/>
</dbReference>
<feature type="transmembrane region" description="Helical" evidence="6">
    <location>
        <begin position="38"/>
        <end position="58"/>
    </location>
</feature>
<evidence type="ECO:0000256" key="6">
    <source>
        <dbReference type="SAM" id="Phobius"/>
    </source>
</evidence>
<gene>
    <name evidence="7" type="ORF">EIP91_000218</name>
</gene>
<keyword evidence="3 6" id="KW-1133">Transmembrane helix</keyword>
<dbReference type="PANTHER" id="PTHR11785">
    <property type="entry name" value="AMINO ACID TRANSPORTER"/>
    <property type="match status" value="1"/>
</dbReference>
<evidence type="ECO:0000256" key="2">
    <source>
        <dbReference type="ARBA" id="ARBA00022692"/>
    </source>
</evidence>
<feature type="transmembrane region" description="Helical" evidence="6">
    <location>
        <begin position="70"/>
        <end position="91"/>
    </location>
</feature>
<feature type="transmembrane region" description="Helical" evidence="6">
    <location>
        <begin position="398"/>
        <end position="418"/>
    </location>
</feature>
<dbReference type="AlphaFoldDB" id="A0A4R0RGF6"/>
<sequence length="520" mass="57248">MIASRASETEPLLRAEDSAQHDTEEGALQPSNNGKRQLGLVTAAFLVFKSIFATPSVILRASGSVGMSLVMWVMGAAVAACGTAVYLELGTGLPHSGGEKIYLEYIFRRPKFLASCIYAMYAIFIGWEAASVTVFGEYVLHAIDPTRTYISISPRVVSLLGITFAFLVHGIRVHWGVRIQNTLATFKLFVLVGMAVAGLAVFAGVKKLETPPRNFEWSTMWNGTLSGGTNAFAAGIYNVIWSFIGYSNANYALSEVRNPVRTIKLAVPLAMILVTLMYFLVNIAYYSVVDKDDILNSGRITAALFFGKLWGIDAERLVSAIIACSTIGNVLAVLFTHARVVQELGKEGLVPFSSFFATSKPFNSPVGGLFTQWLVNSIIILAVPSGDAYSFMLNMSSYAYSLINMCVSAGLLLLHTPLMKKYEWSPPYRANHLATWFFFLSNVFLVVGPLIPPSAGFKLYEELPYWLHVLAACSISVVGFAYWFVRFRWLPARGRYQLVQERTVDADGTTKNTIRKVLLD</sequence>
<feature type="transmembrane region" description="Helical" evidence="6">
    <location>
        <begin position="317"/>
        <end position="341"/>
    </location>
</feature>
<dbReference type="GO" id="GO:0016020">
    <property type="term" value="C:membrane"/>
    <property type="evidence" value="ECO:0007669"/>
    <property type="project" value="UniProtKB-SubCell"/>
</dbReference>
<organism evidence="7 8">
    <name type="scientific">Steccherinum ochraceum</name>
    <dbReference type="NCBI Taxonomy" id="92696"/>
    <lineage>
        <taxon>Eukaryota</taxon>
        <taxon>Fungi</taxon>
        <taxon>Dikarya</taxon>
        <taxon>Basidiomycota</taxon>
        <taxon>Agaricomycotina</taxon>
        <taxon>Agaricomycetes</taxon>
        <taxon>Polyporales</taxon>
        <taxon>Steccherinaceae</taxon>
        <taxon>Steccherinum</taxon>
    </lineage>
</organism>
<evidence type="ECO:0000256" key="1">
    <source>
        <dbReference type="ARBA" id="ARBA00004141"/>
    </source>
</evidence>
<feature type="transmembrane region" description="Helical" evidence="6">
    <location>
        <begin position="183"/>
        <end position="205"/>
    </location>
</feature>
<keyword evidence="4 6" id="KW-0472">Membrane</keyword>
<proteinExistence type="predicted"/>
<feature type="transmembrane region" description="Helical" evidence="6">
    <location>
        <begin position="225"/>
        <end position="244"/>
    </location>
</feature>
<dbReference type="STRING" id="92696.A0A4R0RGF6"/>
<dbReference type="OrthoDB" id="5982228at2759"/>
<protein>
    <recommendedName>
        <fullName evidence="9">High affinity methionine permease</fullName>
    </recommendedName>
</protein>
<keyword evidence="8" id="KW-1185">Reference proteome</keyword>
<evidence type="ECO:0000313" key="7">
    <source>
        <dbReference type="EMBL" id="TCD67351.1"/>
    </source>
</evidence>
<reference evidence="7 8" key="1">
    <citation type="submission" date="2018-11" db="EMBL/GenBank/DDBJ databases">
        <title>Genome assembly of Steccherinum ochraceum LE-BIN_3174, the white-rot fungus of the Steccherinaceae family (The Residual Polyporoid clade, Polyporales, Basidiomycota).</title>
        <authorList>
            <person name="Fedorova T.V."/>
            <person name="Glazunova O.A."/>
            <person name="Landesman E.O."/>
            <person name="Moiseenko K.V."/>
            <person name="Psurtseva N.V."/>
            <person name="Savinova O.S."/>
            <person name="Shakhova N.V."/>
            <person name="Tyazhelova T.V."/>
            <person name="Vasina D.V."/>
        </authorList>
    </citation>
    <scope>NUCLEOTIDE SEQUENCE [LARGE SCALE GENOMIC DNA]</scope>
    <source>
        <strain evidence="7 8">LE-BIN_3174</strain>
    </source>
</reference>
<dbReference type="Pfam" id="PF13520">
    <property type="entry name" value="AA_permease_2"/>
    <property type="match status" value="1"/>
</dbReference>
<dbReference type="Proteomes" id="UP000292702">
    <property type="component" value="Unassembled WGS sequence"/>
</dbReference>
<dbReference type="InterPro" id="IPR002293">
    <property type="entry name" value="AA/rel_permease1"/>
</dbReference>
<dbReference type="PIRSF" id="PIRSF006060">
    <property type="entry name" value="AA_transporter"/>
    <property type="match status" value="1"/>
</dbReference>
<comment type="subcellular location">
    <subcellularLocation>
        <location evidence="1">Membrane</location>
        <topology evidence="1">Multi-pass membrane protein</topology>
    </subcellularLocation>
</comment>
<dbReference type="GO" id="GO:0015179">
    <property type="term" value="F:L-amino acid transmembrane transporter activity"/>
    <property type="evidence" value="ECO:0007669"/>
    <property type="project" value="TreeGrafter"/>
</dbReference>